<keyword evidence="3" id="KW-0813">Transport</keyword>
<evidence type="ECO:0000313" key="13">
    <source>
        <dbReference type="EMBL" id="RQH09118.1"/>
    </source>
</evidence>
<keyword evidence="5" id="KW-0997">Cell inner membrane</keyword>
<evidence type="ECO:0000256" key="2">
    <source>
        <dbReference type="ARBA" id="ARBA00006555"/>
    </source>
</evidence>
<dbReference type="SUPFAM" id="SSF74653">
    <property type="entry name" value="TolA/TonB C-terminal domain"/>
    <property type="match status" value="1"/>
</dbReference>
<evidence type="ECO:0000256" key="7">
    <source>
        <dbReference type="ARBA" id="ARBA00022927"/>
    </source>
</evidence>
<feature type="compositionally biased region" description="Pro residues" evidence="10">
    <location>
        <begin position="76"/>
        <end position="90"/>
    </location>
</feature>
<evidence type="ECO:0000256" key="5">
    <source>
        <dbReference type="ARBA" id="ARBA00022519"/>
    </source>
</evidence>
<name>A0A3N6MYK6_9BURK</name>
<proteinExistence type="inferred from homology"/>
<feature type="region of interest" description="Disordered" evidence="10">
    <location>
        <begin position="72"/>
        <end position="158"/>
    </location>
</feature>
<dbReference type="OrthoDB" id="9792439at2"/>
<sequence>MTVSEQLALPSPWLPAHRPAMRSRRQKRYVVGAAVLVGALHAAVLAFVMSRPEPRRDAAPLHVVAAELIAASPATSAPPPPATPPRPQPPAHERPTRAPHPVARSVAPTPHEQVVEPQRQPTPAAAAAPSVSPAPQPEVSQAVPQASSTQHAVTGNGEQHPRAVAQLDCTIAKPAYPLLSRRNRETGTALVELRIDVTGHIDSARVVASSGYPRLDAAALDAVEASACVPYKENGKPVPATAKVPVVFNLSE</sequence>
<protein>
    <submittedName>
        <fullName evidence="13">Energy transducer TonB</fullName>
    </submittedName>
</protein>
<evidence type="ECO:0000256" key="3">
    <source>
        <dbReference type="ARBA" id="ARBA00022448"/>
    </source>
</evidence>
<evidence type="ECO:0000256" key="11">
    <source>
        <dbReference type="SAM" id="Phobius"/>
    </source>
</evidence>
<evidence type="ECO:0000256" key="6">
    <source>
        <dbReference type="ARBA" id="ARBA00022692"/>
    </source>
</evidence>
<evidence type="ECO:0000256" key="1">
    <source>
        <dbReference type="ARBA" id="ARBA00004383"/>
    </source>
</evidence>
<dbReference type="PANTHER" id="PTHR33446:SF2">
    <property type="entry name" value="PROTEIN TONB"/>
    <property type="match status" value="1"/>
</dbReference>
<evidence type="ECO:0000256" key="4">
    <source>
        <dbReference type="ARBA" id="ARBA00022475"/>
    </source>
</evidence>
<dbReference type="Pfam" id="PF03544">
    <property type="entry name" value="TonB_C"/>
    <property type="match status" value="1"/>
</dbReference>
<keyword evidence="6 11" id="KW-0812">Transmembrane</keyword>
<evidence type="ECO:0000256" key="8">
    <source>
        <dbReference type="ARBA" id="ARBA00022989"/>
    </source>
</evidence>
<feature type="compositionally biased region" description="Low complexity" evidence="10">
    <location>
        <begin position="121"/>
        <end position="141"/>
    </location>
</feature>
<dbReference type="InterPro" id="IPR006260">
    <property type="entry name" value="TonB/TolA_C"/>
</dbReference>
<organism evidence="13 14">
    <name type="scientific">Paraburkholderia dinghuensis</name>
    <dbReference type="NCBI Taxonomy" id="2305225"/>
    <lineage>
        <taxon>Bacteria</taxon>
        <taxon>Pseudomonadati</taxon>
        <taxon>Pseudomonadota</taxon>
        <taxon>Betaproteobacteria</taxon>
        <taxon>Burkholderiales</taxon>
        <taxon>Burkholderiaceae</taxon>
        <taxon>Paraburkholderia</taxon>
    </lineage>
</organism>
<comment type="caution">
    <text evidence="13">The sequence shown here is derived from an EMBL/GenBank/DDBJ whole genome shotgun (WGS) entry which is preliminary data.</text>
</comment>
<keyword evidence="8 11" id="KW-1133">Transmembrane helix</keyword>
<dbReference type="InterPro" id="IPR037682">
    <property type="entry name" value="TonB_C"/>
</dbReference>
<keyword evidence="4" id="KW-1003">Cell membrane</keyword>
<dbReference type="PROSITE" id="PS52015">
    <property type="entry name" value="TONB_CTD"/>
    <property type="match status" value="1"/>
</dbReference>
<keyword evidence="7" id="KW-0653">Protein transport</keyword>
<evidence type="ECO:0000259" key="12">
    <source>
        <dbReference type="PROSITE" id="PS52015"/>
    </source>
</evidence>
<dbReference type="InterPro" id="IPR051045">
    <property type="entry name" value="TonB-dependent_transducer"/>
</dbReference>
<dbReference type="Proteomes" id="UP000272778">
    <property type="component" value="Unassembled WGS sequence"/>
</dbReference>
<gene>
    <name evidence="13" type="ORF">D1Y85_04460</name>
</gene>
<dbReference type="PANTHER" id="PTHR33446">
    <property type="entry name" value="PROTEIN TONB-RELATED"/>
    <property type="match status" value="1"/>
</dbReference>
<keyword evidence="14" id="KW-1185">Reference proteome</keyword>
<dbReference type="NCBIfam" id="TIGR01352">
    <property type="entry name" value="tonB_Cterm"/>
    <property type="match status" value="1"/>
</dbReference>
<evidence type="ECO:0000256" key="10">
    <source>
        <dbReference type="SAM" id="MobiDB-lite"/>
    </source>
</evidence>
<evidence type="ECO:0000313" key="14">
    <source>
        <dbReference type="Proteomes" id="UP000272778"/>
    </source>
</evidence>
<feature type="compositionally biased region" description="Polar residues" evidence="10">
    <location>
        <begin position="142"/>
        <end position="157"/>
    </location>
</feature>
<feature type="region of interest" description="Disordered" evidence="10">
    <location>
        <begin position="1"/>
        <end position="20"/>
    </location>
</feature>
<feature type="domain" description="TonB C-terminal" evidence="12">
    <location>
        <begin position="161"/>
        <end position="252"/>
    </location>
</feature>
<comment type="similarity">
    <text evidence="2">Belongs to the TonB family.</text>
</comment>
<dbReference type="GO" id="GO:0098797">
    <property type="term" value="C:plasma membrane protein complex"/>
    <property type="evidence" value="ECO:0007669"/>
    <property type="project" value="TreeGrafter"/>
</dbReference>
<dbReference type="GO" id="GO:0015031">
    <property type="term" value="P:protein transport"/>
    <property type="evidence" value="ECO:0007669"/>
    <property type="project" value="UniProtKB-KW"/>
</dbReference>
<dbReference type="GO" id="GO:0031992">
    <property type="term" value="F:energy transducer activity"/>
    <property type="evidence" value="ECO:0007669"/>
    <property type="project" value="TreeGrafter"/>
</dbReference>
<dbReference type="EMBL" id="RQIS01000002">
    <property type="protein sequence ID" value="RQH09118.1"/>
    <property type="molecule type" value="Genomic_DNA"/>
</dbReference>
<dbReference type="GO" id="GO:0055085">
    <property type="term" value="P:transmembrane transport"/>
    <property type="evidence" value="ECO:0007669"/>
    <property type="project" value="InterPro"/>
</dbReference>
<reference evidence="13 14" key="1">
    <citation type="submission" date="2018-11" db="EMBL/GenBank/DDBJ databases">
        <title>Paraburkholderia sp. DHOA04, isolated from soil.</title>
        <authorList>
            <person name="Gao Z.-H."/>
            <person name="Qiu L.-H."/>
            <person name="Fu J.-C."/>
        </authorList>
    </citation>
    <scope>NUCLEOTIDE SEQUENCE [LARGE SCALE GENOMIC DNA]</scope>
    <source>
        <strain evidence="13 14">DHOA04</strain>
    </source>
</reference>
<accession>A0A3N6MYK6</accession>
<comment type="subcellular location">
    <subcellularLocation>
        <location evidence="1">Cell inner membrane</location>
        <topology evidence="1">Single-pass membrane protein</topology>
        <orientation evidence="1">Periplasmic side</orientation>
    </subcellularLocation>
</comment>
<dbReference type="Gene3D" id="3.30.1150.10">
    <property type="match status" value="1"/>
</dbReference>
<keyword evidence="9 11" id="KW-0472">Membrane</keyword>
<dbReference type="AlphaFoldDB" id="A0A3N6MYK6"/>
<evidence type="ECO:0000256" key="9">
    <source>
        <dbReference type="ARBA" id="ARBA00023136"/>
    </source>
</evidence>
<feature type="transmembrane region" description="Helical" evidence="11">
    <location>
        <begin position="29"/>
        <end position="49"/>
    </location>
</feature>